<evidence type="ECO:0000256" key="1">
    <source>
        <dbReference type="SAM" id="MobiDB-lite"/>
    </source>
</evidence>
<accession>A0ABV5FWX4</accession>
<feature type="compositionally biased region" description="Basic residues" evidence="1">
    <location>
        <begin position="28"/>
        <end position="40"/>
    </location>
</feature>
<gene>
    <name evidence="2" type="ORF">ACFFX0_08195</name>
</gene>
<organism evidence="2 3">
    <name type="scientific">Citricoccus parietis</name>
    <dbReference type="NCBI Taxonomy" id="592307"/>
    <lineage>
        <taxon>Bacteria</taxon>
        <taxon>Bacillati</taxon>
        <taxon>Actinomycetota</taxon>
        <taxon>Actinomycetes</taxon>
        <taxon>Micrococcales</taxon>
        <taxon>Micrococcaceae</taxon>
        <taxon>Citricoccus</taxon>
    </lineage>
</organism>
<comment type="caution">
    <text evidence="2">The sequence shown here is derived from an EMBL/GenBank/DDBJ whole genome shotgun (WGS) entry which is preliminary data.</text>
</comment>
<evidence type="ECO:0000313" key="3">
    <source>
        <dbReference type="Proteomes" id="UP001589575"/>
    </source>
</evidence>
<reference evidence="2 3" key="1">
    <citation type="submission" date="2024-09" db="EMBL/GenBank/DDBJ databases">
        <authorList>
            <person name="Sun Q."/>
            <person name="Mori K."/>
        </authorList>
    </citation>
    <scope>NUCLEOTIDE SEQUENCE [LARGE SCALE GENOMIC DNA]</scope>
    <source>
        <strain evidence="2 3">CCM 7609</strain>
    </source>
</reference>
<proteinExistence type="predicted"/>
<evidence type="ECO:0000313" key="2">
    <source>
        <dbReference type="EMBL" id="MFB9071176.1"/>
    </source>
</evidence>
<dbReference type="Proteomes" id="UP001589575">
    <property type="component" value="Unassembled WGS sequence"/>
</dbReference>
<protein>
    <submittedName>
        <fullName evidence="2">Uncharacterized protein</fullName>
    </submittedName>
</protein>
<feature type="compositionally biased region" description="Polar residues" evidence="1">
    <location>
        <begin position="55"/>
        <end position="66"/>
    </location>
</feature>
<feature type="region of interest" description="Disordered" evidence="1">
    <location>
        <begin position="1"/>
        <end position="66"/>
    </location>
</feature>
<keyword evidence="3" id="KW-1185">Reference proteome</keyword>
<dbReference type="EMBL" id="JBHMFI010000001">
    <property type="protein sequence ID" value="MFB9071176.1"/>
    <property type="molecule type" value="Genomic_DNA"/>
</dbReference>
<name>A0ABV5FWX4_9MICC</name>
<sequence length="66" mass="7025">MVPSIGSSLPAGLGWRPCHPSNPPAVTRRARARTRPRNSRNRPPTVTPAPRISTAPGSSRGSCGRR</sequence>